<evidence type="ECO:0000259" key="1">
    <source>
        <dbReference type="Pfam" id="PF05050"/>
    </source>
</evidence>
<proteinExistence type="predicted"/>
<dbReference type="AlphaFoldDB" id="A0A7X1FQ16"/>
<keyword evidence="2" id="KW-0489">Methyltransferase</keyword>
<organism evidence="2 3">
    <name type="scientific">Novosphingobium flavum</name>
    <dbReference type="NCBI Taxonomy" id="1778672"/>
    <lineage>
        <taxon>Bacteria</taxon>
        <taxon>Pseudomonadati</taxon>
        <taxon>Pseudomonadota</taxon>
        <taxon>Alphaproteobacteria</taxon>
        <taxon>Sphingomonadales</taxon>
        <taxon>Sphingomonadaceae</taxon>
        <taxon>Novosphingobium</taxon>
    </lineage>
</organism>
<reference evidence="2 3" key="1">
    <citation type="submission" date="2020-08" db="EMBL/GenBank/DDBJ databases">
        <title>The genome sequence of type strain Novosphingobium flavum NBRC 111647.</title>
        <authorList>
            <person name="Liu Y."/>
        </authorList>
    </citation>
    <scope>NUCLEOTIDE SEQUENCE [LARGE SCALE GENOMIC DNA]</scope>
    <source>
        <strain evidence="2 3">NBRC 111647</strain>
    </source>
</reference>
<evidence type="ECO:0000313" key="3">
    <source>
        <dbReference type="Proteomes" id="UP000566813"/>
    </source>
</evidence>
<gene>
    <name evidence="2" type="ORF">H7F51_02720</name>
</gene>
<dbReference type="GO" id="GO:0005886">
    <property type="term" value="C:plasma membrane"/>
    <property type="evidence" value="ECO:0007669"/>
    <property type="project" value="TreeGrafter"/>
</dbReference>
<dbReference type="GO" id="GO:0032259">
    <property type="term" value="P:methylation"/>
    <property type="evidence" value="ECO:0007669"/>
    <property type="project" value="UniProtKB-KW"/>
</dbReference>
<name>A0A7X1FQ16_9SPHN</name>
<protein>
    <submittedName>
        <fullName evidence="2">FkbM family methyltransferase</fullName>
    </submittedName>
</protein>
<feature type="domain" description="Methyltransferase FkbM" evidence="1">
    <location>
        <begin position="44"/>
        <end position="208"/>
    </location>
</feature>
<dbReference type="PANTHER" id="PTHR34009">
    <property type="entry name" value="PROTEIN STAR"/>
    <property type="match status" value="1"/>
</dbReference>
<dbReference type="SUPFAM" id="SSF53335">
    <property type="entry name" value="S-adenosyl-L-methionine-dependent methyltransferases"/>
    <property type="match status" value="1"/>
</dbReference>
<dbReference type="RefSeq" id="WP_185662679.1">
    <property type="nucleotide sequence ID" value="NZ_JACLAW010000002.1"/>
</dbReference>
<comment type="caution">
    <text evidence="2">The sequence shown here is derived from an EMBL/GenBank/DDBJ whole genome shotgun (WGS) entry which is preliminary data.</text>
</comment>
<dbReference type="Gene3D" id="3.40.50.150">
    <property type="entry name" value="Vaccinia Virus protein VP39"/>
    <property type="match status" value="1"/>
</dbReference>
<dbReference type="Pfam" id="PF05050">
    <property type="entry name" value="Methyltransf_21"/>
    <property type="match status" value="1"/>
</dbReference>
<dbReference type="InterPro" id="IPR053202">
    <property type="entry name" value="EGF_Rcpt_Signaling_Reg"/>
</dbReference>
<dbReference type="GO" id="GO:0008168">
    <property type="term" value="F:methyltransferase activity"/>
    <property type="evidence" value="ECO:0007669"/>
    <property type="project" value="UniProtKB-KW"/>
</dbReference>
<dbReference type="InterPro" id="IPR006342">
    <property type="entry name" value="FkbM_mtfrase"/>
</dbReference>
<dbReference type="PANTHER" id="PTHR34009:SF2">
    <property type="entry name" value="PROTEIN STAR"/>
    <property type="match status" value="1"/>
</dbReference>
<dbReference type="GO" id="GO:0016197">
    <property type="term" value="P:endosomal transport"/>
    <property type="evidence" value="ECO:0007669"/>
    <property type="project" value="TreeGrafter"/>
</dbReference>
<dbReference type="GO" id="GO:0006888">
    <property type="term" value="P:endoplasmic reticulum to Golgi vesicle-mediated transport"/>
    <property type="evidence" value="ECO:0007669"/>
    <property type="project" value="TreeGrafter"/>
</dbReference>
<dbReference type="Proteomes" id="UP000566813">
    <property type="component" value="Unassembled WGS sequence"/>
</dbReference>
<dbReference type="InterPro" id="IPR029063">
    <property type="entry name" value="SAM-dependent_MTases_sf"/>
</dbReference>
<sequence length="226" mass="25705">MRRISGRIPAFEKARLSNRTYSQEGEDRVLARLFDTQETGFYVDVGAFHPFLYSNTQIFYETGWRGLNIDATPGSMTLFRRFRPHDTNVEIGIGASPATIKFFIFNVGALNTFDEALAKARAVEPFRIEKVVEVPVLPLSDVLARHLPAGTAIDFLTVDVEGRDLEVLRSNDWERFRPRYVLAELFGSKVEDGRDDELTVYLRELGYVPVAKTVNTWFFEDSAQAV</sequence>
<dbReference type="EMBL" id="JACLAW010000002">
    <property type="protein sequence ID" value="MBC2664427.1"/>
    <property type="molecule type" value="Genomic_DNA"/>
</dbReference>
<dbReference type="GO" id="GO:0005737">
    <property type="term" value="C:cytoplasm"/>
    <property type="evidence" value="ECO:0007669"/>
    <property type="project" value="GOC"/>
</dbReference>
<accession>A0A7X1FQ16</accession>
<keyword evidence="2" id="KW-0808">Transferase</keyword>
<keyword evidence="3" id="KW-1185">Reference proteome</keyword>
<evidence type="ECO:0000313" key="2">
    <source>
        <dbReference type="EMBL" id="MBC2664427.1"/>
    </source>
</evidence>